<comment type="subcellular location">
    <subcellularLocation>
        <location evidence="1">Membrane</location>
        <topology evidence="1">Multi-pass membrane protein</topology>
    </subcellularLocation>
</comment>
<evidence type="ECO:0000256" key="11">
    <source>
        <dbReference type="ARBA" id="ARBA00023170"/>
    </source>
</evidence>
<keyword evidence="3" id="KW-0716">Sensory transduction</keyword>
<evidence type="ECO:0000256" key="12">
    <source>
        <dbReference type="ARBA" id="ARBA00023180"/>
    </source>
</evidence>
<dbReference type="PANTHER" id="PTHR24240">
    <property type="entry name" value="OPSIN"/>
    <property type="match status" value="1"/>
</dbReference>
<dbReference type="PRINTS" id="PR00237">
    <property type="entry name" value="GPCRRHODOPSN"/>
</dbReference>
<reference evidence="15 16" key="1">
    <citation type="submission" date="2020-10" db="EMBL/GenBank/DDBJ databases">
        <title>Pygocentrus nattereri (red-bellied piranha) genome, fPygNat1, primary haplotype.</title>
        <authorList>
            <person name="Myers G."/>
            <person name="Meyer A."/>
            <person name="Karagic N."/>
            <person name="Pippel M."/>
            <person name="Winkler S."/>
            <person name="Tracey A."/>
            <person name="Wood J."/>
            <person name="Formenti G."/>
            <person name="Howe K."/>
            <person name="Fedrigo O."/>
            <person name="Jarvis E.D."/>
        </authorList>
    </citation>
    <scope>NUCLEOTIDE SEQUENCE [LARGE SCALE GENOMIC DNA]</scope>
</reference>
<evidence type="ECO:0000256" key="3">
    <source>
        <dbReference type="ARBA" id="ARBA00022606"/>
    </source>
</evidence>
<keyword evidence="6" id="KW-1133">Transmembrane helix</keyword>
<keyword evidence="2" id="KW-0600">Photoreceptor protein</keyword>
<reference evidence="15" key="2">
    <citation type="submission" date="2025-08" db="UniProtKB">
        <authorList>
            <consortium name="Ensembl"/>
        </authorList>
    </citation>
    <scope>IDENTIFICATION</scope>
</reference>
<keyword evidence="12" id="KW-0325">Glycoprotein</keyword>
<evidence type="ECO:0000256" key="5">
    <source>
        <dbReference type="ARBA" id="ARBA00022925"/>
    </source>
</evidence>
<evidence type="ECO:0000256" key="2">
    <source>
        <dbReference type="ARBA" id="ARBA00022543"/>
    </source>
</evidence>
<dbReference type="CDD" id="cd15074">
    <property type="entry name" value="7tmA_Opsin5_neuropsin"/>
    <property type="match status" value="1"/>
</dbReference>
<dbReference type="PROSITE" id="PS50262">
    <property type="entry name" value="G_PROTEIN_RECEP_F1_2"/>
    <property type="match status" value="1"/>
</dbReference>
<accession>A0A3B4DDP0</accession>
<protein>
    <recommendedName>
        <fullName evidence="14">G-protein coupled receptors family 1 profile domain-containing protein</fullName>
    </recommendedName>
</protein>
<dbReference type="PRINTS" id="PR01244">
    <property type="entry name" value="PEROPSIN"/>
</dbReference>
<keyword evidence="7" id="KW-0157">Chromophore</keyword>
<evidence type="ECO:0000256" key="9">
    <source>
        <dbReference type="ARBA" id="ARBA00023136"/>
    </source>
</evidence>
<keyword evidence="11" id="KW-0675">Receptor</keyword>
<evidence type="ECO:0000256" key="4">
    <source>
        <dbReference type="ARBA" id="ARBA00022692"/>
    </source>
</evidence>
<dbReference type="GO" id="GO:0007601">
    <property type="term" value="P:visual perception"/>
    <property type="evidence" value="ECO:0007669"/>
    <property type="project" value="InterPro"/>
</dbReference>
<evidence type="ECO:0000256" key="6">
    <source>
        <dbReference type="ARBA" id="ARBA00022989"/>
    </source>
</evidence>
<dbReference type="AlphaFoldDB" id="A0A3B4DDP0"/>
<evidence type="ECO:0000313" key="15">
    <source>
        <dbReference type="Ensembl" id="ENSPNAP00000021600.1"/>
    </source>
</evidence>
<feature type="domain" description="G-protein coupled receptors family 1 profile" evidence="14">
    <location>
        <begin position="16"/>
        <end position="272"/>
    </location>
</feature>
<dbReference type="OMA" id="LSHRWLY"/>
<dbReference type="GeneTree" id="ENSGT01120000271854"/>
<dbReference type="GO" id="GO:0016020">
    <property type="term" value="C:membrane"/>
    <property type="evidence" value="ECO:0007669"/>
    <property type="project" value="UniProtKB-SubCell"/>
</dbReference>
<sequence>MFLSFFLSAGVCSLLGNSTLLYVSYKKKRYLKPAEFFIINLAVSDLGLTLSLYPLAIISSFSHRWLFGRVFCIMYAFCGVLFGICSLTTLTLLSLVCFVKVCYPLYGNRFTATHGRLLLVCAWAYALVFACSPLAHWGEYGPEPYGTACCIDWRLSNQRSSARSYMVVLFALCYLLPCVLIVASYTRILLTLHASRRTMEQHISAPTHLSNIHTIIIKLSVAVCIGFFAAWSPYAVVSMWAAFGQIKSIPPLAFAMPAMFAKSSTIYNPIVYLLLRPNFRRVMWRDLGLLQRACFRCCLCSTIPQRPCRSKTVPLQSLRRRLHKSHSVHGELPGSRAKGSMCERCGDAFECFKHYPKACHLETRDNGTSLRCPVAGTILPLTVGLKQQHKSTKKTSVRTRMWGKQRAEIEHFKISLETLPVHAKMAWP</sequence>
<reference evidence="15" key="3">
    <citation type="submission" date="2025-09" db="UniProtKB">
        <authorList>
            <consortium name="Ensembl"/>
        </authorList>
    </citation>
    <scope>IDENTIFICATION</scope>
</reference>
<dbReference type="GO" id="GO:0009881">
    <property type="term" value="F:photoreceptor activity"/>
    <property type="evidence" value="ECO:0007669"/>
    <property type="project" value="UniProtKB-KW"/>
</dbReference>
<dbReference type="PROSITE" id="PS00238">
    <property type="entry name" value="OPSIN"/>
    <property type="match status" value="1"/>
</dbReference>
<evidence type="ECO:0000313" key="16">
    <source>
        <dbReference type="Proteomes" id="UP001501920"/>
    </source>
</evidence>
<dbReference type="InterPro" id="IPR017452">
    <property type="entry name" value="GPCR_Rhodpsn_7TM"/>
</dbReference>
<name>A0A3B4DDP0_PYGNA</name>
<keyword evidence="16" id="KW-1185">Reference proteome</keyword>
<dbReference type="InterPro" id="IPR002962">
    <property type="entry name" value="Peropsin"/>
</dbReference>
<evidence type="ECO:0000256" key="13">
    <source>
        <dbReference type="ARBA" id="ARBA00023224"/>
    </source>
</evidence>
<keyword evidence="13" id="KW-0807">Transducer</keyword>
<dbReference type="Pfam" id="PF00001">
    <property type="entry name" value="7tm_1"/>
    <property type="match status" value="1"/>
</dbReference>
<keyword evidence="8" id="KW-0297">G-protein coupled receptor</keyword>
<keyword evidence="10" id="KW-1015">Disulfide bond</keyword>
<dbReference type="InterPro" id="IPR027430">
    <property type="entry name" value="Retinal_BS"/>
</dbReference>
<dbReference type="InterPro" id="IPR050125">
    <property type="entry name" value="GPCR_opsins"/>
</dbReference>
<proteinExistence type="predicted"/>
<keyword evidence="5" id="KW-0681">Retinal protein</keyword>
<dbReference type="GO" id="GO:0004930">
    <property type="term" value="F:G protein-coupled receptor activity"/>
    <property type="evidence" value="ECO:0007669"/>
    <property type="project" value="UniProtKB-KW"/>
</dbReference>
<keyword evidence="9" id="KW-0472">Membrane</keyword>
<dbReference type="FunFam" id="1.20.1070.10:FF:000219">
    <property type="entry name" value="Opsin 5-like 2"/>
    <property type="match status" value="1"/>
</dbReference>
<evidence type="ECO:0000256" key="10">
    <source>
        <dbReference type="ARBA" id="ARBA00023157"/>
    </source>
</evidence>
<dbReference type="GO" id="GO:0007602">
    <property type="term" value="P:phototransduction"/>
    <property type="evidence" value="ECO:0007669"/>
    <property type="project" value="UniProtKB-KW"/>
</dbReference>
<evidence type="ECO:0000256" key="8">
    <source>
        <dbReference type="ARBA" id="ARBA00023040"/>
    </source>
</evidence>
<organism evidence="15 16">
    <name type="scientific">Pygocentrus nattereri</name>
    <name type="common">Red-bellied piranha</name>
    <dbReference type="NCBI Taxonomy" id="42514"/>
    <lineage>
        <taxon>Eukaryota</taxon>
        <taxon>Metazoa</taxon>
        <taxon>Chordata</taxon>
        <taxon>Craniata</taxon>
        <taxon>Vertebrata</taxon>
        <taxon>Euteleostomi</taxon>
        <taxon>Actinopterygii</taxon>
        <taxon>Neopterygii</taxon>
        <taxon>Teleostei</taxon>
        <taxon>Ostariophysi</taxon>
        <taxon>Characiformes</taxon>
        <taxon>Characoidei</taxon>
        <taxon>Pygocentrus</taxon>
    </lineage>
</organism>
<keyword evidence="4" id="KW-0812">Transmembrane</keyword>
<dbReference type="Gene3D" id="1.20.1070.10">
    <property type="entry name" value="Rhodopsin 7-helix transmembrane proteins"/>
    <property type="match status" value="1"/>
</dbReference>
<evidence type="ECO:0000256" key="7">
    <source>
        <dbReference type="ARBA" id="ARBA00022991"/>
    </source>
</evidence>
<dbReference type="Proteomes" id="UP001501920">
    <property type="component" value="Chromosome 2"/>
</dbReference>
<evidence type="ECO:0000259" key="14">
    <source>
        <dbReference type="PROSITE" id="PS50262"/>
    </source>
</evidence>
<evidence type="ECO:0000256" key="1">
    <source>
        <dbReference type="ARBA" id="ARBA00004141"/>
    </source>
</evidence>
<dbReference type="Ensembl" id="ENSPNAT00000033029.2">
    <property type="protein sequence ID" value="ENSPNAP00000021600.1"/>
    <property type="gene ID" value="ENSPNAG00000028706.2"/>
</dbReference>
<dbReference type="InterPro" id="IPR000276">
    <property type="entry name" value="GPCR_Rhodpsn"/>
</dbReference>
<dbReference type="SUPFAM" id="SSF81321">
    <property type="entry name" value="Family A G protein-coupled receptor-like"/>
    <property type="match status" value="1"/>
</dbReference>